<keyword evidence="1" id="KW-0472">Membrane</keyword>
<protein>
    <submittedName>
        <fullName evidence="2">Uncharacterized protein</fullName>
    </submittedName>
</protein>
<evidence type="ECO:0000256" key="1">
    <source>
        <dbReference type="SAM" id="Phobius"/>
    </source>
</evidence>
<keyword evidence="1" id="KW-0812">Transmembrane</keyword>
<evidence type="ECO:0000313" key="3">
    <source>
        <dbReference type="Proteomes" id="UP000291189"/>
    </source>
</evidence>
<reference evidence="2 3" key="1">
    <citation type="submission" date="2019-01" db="EMBL/GenBank/DDBJ databases">
        <title>Nocardioides guangzhouensis sp. nov., an actinobacterium isolated from soil.</title>
        <authorList>
            <person name="Fu Y."/>
            <person name="Cai Y."/>
            <person name="Lin Z."/>
            <person name="Chen P."/>
        </authorList>
    </citation>
    <scope>NUCLEOTIDE SEQUENCE [LARGE SCALE GENOMIC DNA]</scope>
    <source>
        <strain evidence="2 3">NBRC 105384</strain>
    </source>
</reference>
<comment type="caution">
    <text evidence="2">The sequence shown here is derived from an EMBL/GenBank/DDBJ whole genome shotgun (WGS) entry which is preliminary data.</text>
</comment>
<sequence length="185" mass="17825">MLSGLAAALAASGCAAAWLLPAGPGRDAGVVALLVGTAVLCLVAAVPGPVASEGDDLAWLLPVVLAPVGVLGGGPVTALVLRLADREEPGSSGPGQFEQAAAVLRGGAWIGVFERAGIVASLLGGWPEGIAVVLGLKGLGRYSELKGGDQPGGAGGGVAERFIIGTFSSVLWAAASAGALVGLVG</sequence>
<dbReference type="EMBL" id="SDPU01000021">
    <property type="protein sequence ID" value="RYU12514.1"/>
    <property type="molecule type" value="Genomic_DNA"/>
</dbReference>
<keyword evidence="3" id="KW-1185">Reference proteome</keyword>
<feature type="transmembrane region" description="Helical" evidence="1">
    <location>
        <begin position="27"/>
        <end position="46"/>
    </location>
</feature>
<feature type="transmembrane region" description="Helical" evidence="1">
    <location>
        <begin position="162"/>
        <end position="184"/>
    </location>
</feature>
<keyword evidence="1" id="KW-1133">Transmembrane helix</keyword>
<feature type="transmembrane region" description="Helical" evidence="1">
    <location>
        <begin position="58"/>
        <end position="81"/>
    </location>
</feature>
<gene>
    <name evidence="2" type="ORF">ETU37_10480</name>
</gene>
<dbReference type="OrthoDB" id="3388334at2"/>
<evidence type="ECO:0000313" key="2">
    <source>
        <dbReference type="EMBL" id="RYU12514.1"/>
    </source>
</evidence>
<proteinExistence type="predicted"/>
<dbReference type="Proteomes" id="UP000291189">
    <property type="component" value="Unassembled WGS sequence"/>
</dbReference>
<dbReference type="AlphaFoldDB" id="A0A4Q5J226"/>
<organism evidence="2 3">
    <name type="scientific">Nocardioides iriomotensis</name>
    <dbReference type="NCBI Taxonomy" id="715784"/>
    <lineage>
        <taxon>Bacteria</taxon>
        <taxon>Bacillati</taxon>
        <taxon>Actinomycetota</taxon>
        <taxon>Actinomycetes</taxon>
        <taxon>Propionibacteriales</taxon>
        <taxon>Nocardioidaceae</taxon>
        <taxon>Nocardioides</taxon>
    </lineage>
</organism>
<accession>A0A4Q5J226</accession>
<name>A0A4Q5J226_9ACTN</name>